<gene>
    <name evidence="4" type="ORF">A7A78_04435</name>
</gene>
<dbReference type="InterPro" id="IPR001387">
    <property type="entry name" value="Cro/C1-type_HTH"/>
</dbReference>
<dbReference type="SMART" id="SM00530">
    <property type="entry name" value="HTH_XRE"/>
    <property type="match status" value="1"/>
</dbReference>
<feature type="transmembrane region" description="Helical" evidence="2">
    <location>
        <begin position="192"/>
        <end position="208"/>
    </location>
</feature>
<evidence type="ECO:0000256" key="1">
    <source>
        <dbReference type="ARBA" id="ARBA00023125"/>
    </source>
</evidence>
<proteinExistence type="predicted"/>
<dbReference type="GO" id="GO:0003677">
    <property type="term" value="F:DNA binding"/>
    <property type="evidence" value="ECO:0007669"/>
    <property type="project" value="UniProtKB-KW"/>
</dbReference>
<dbReference type="AlphaFoldDB" id="A0A1A9LCJ0"/>
<evidence type="ECO:0000259" key="3">
    <source>
        <dbReference type="PROSITE" id="PS50943"/>
    </source>
</evidence>
<evidence type="ECO:0000256" key="2">
    <source>
        <dbReference type="SAM" id="Phobius"/>
    </source>
</evidence>
<dbReference type="Pfam" id="PF01381">
    <property type="entry name" value="HTH_3"/>
    <property type="match status" value="1"/>
</dbReference>
<keyword evidence="2" id="KW-1133">Transmembrane helix</keyword>
<feature type="transmembrane region" description="Helical" evidence="2">
    <location>
        <begin position="85"/>
        <end position="110"/>
    </location>
</feature>
<protein>
    <recommendedName>
        <fullName evidence="3">HTH cro/C1-type domain-containing protein</fullName>
    </recommendedName>
</protein>
<feature type="transmembrane region" description="Helical" evidence="2">
    <location>
        <begin position="228"/>
        <end position="255"/>
    </location>
</feature>
<dbReference type="Proteomes" id="UP000077552">
    <property type="component" value="Unassembled WGS sequence"/>
</dbReference>
<organism evidence="4 5">
    <name type="scientific">Aequorivita soesokkakensis</name>
    <dbReference type="NCBI Taxonomy" id="1385699"/>
    <lineage>
        <taxon>Bacteria</taxon>
        <taxon>Pseudomonadati</taxon>
        <taxon>Bacteroidota</taxon>
        <taxon>Flavobacteriia</taxon>
        <taxon>Flavobacteriales</taxon>
        <taxon>Flavobacteriaceae</taxon>
        <taxon>Aequorivita</taxon>
    </lineage>
</organism>
<dbReference type="InterPro" id="IPR010982">
    <property type="entry name" value="Lambda_DNA-bd_dom_sf"/>
</dbReference>
<name>A0A1A9LCJ0_9FLAO</name>
<keyword evidence="2" id="KW-0812">Transmembrane</keyword>
<feature type="transmembrane region" description="Helical" evidence="2">
    <location>
        <begin position="152"/>
        <end position="171"/>
    </location>
</feature>
<reference evidence="4 5" key="1">
    <citation type="submission" date="2016-05" db="EMBL/GenBank/DDBJ databases">
        <title>Genome sequencing of Vitellibacter soesokkakensis RSSK-12.</title>
        <authorList>
            <person name="Thevarajoo S."/>
            <person name="Selvaratnam C."/>
            <person name="Goh K.M."/>
            <person name="Chan K.-G."/>
            <person name="Chong C.S."/>
        </authorList>
    </citation>
    <scope>NUCLEOTIDE SEQUENCE [LARGE SCALE GENOMIC DNA]</scope>
    <source>
        <strain evidence="4 5">RSSK-12</strain>
    </source>
</reference>
<evidence type="ECO:0000313" key="4">
    <source>
        <dbReference type="EMBL" id="OAD91069.1"/>
    </source>
</evidence>
<dbReference type="RefSeq" id="WP_068762158.1">
    <property type="nucleotide sequence ID" value="NZ_LXIE01000023.1"/>
</dbReference>
<sequence>MKQPELGRKILELRKQKGLTQEELVEQCNINVRTIQRIEAGEVTPRSFTLKTILNALGEDLEDLQEPETSPFENFNLKEIGFSVFYIKLAWICGIIYFLSGFVEFAVDYARFFEDELIIPKAAYISMKFIVMLAYIYFLWGFVLSGKIFNNYLLKIGAFFLIGTTILFYGYDMASLYFEPFYTEYVMTTQSIFCGIGSIIFGLAIMRLKDPFGKIPEIAGGFEVVSGILFAIVFMAWLGLTFLIPAMILQIILLYKIEEFVRKEKDSRLPEH</sequence>
<dbReference type="PROSITE" id="PS50943">
    <property type="entry name" value="HTH_CROC1"/>
    <property type="match status" value="1"/>
</dbReference>
<accession>A0A1A9LCJ0</accession>
<dbReference type="GO" id="GO:0003700">
    <property type="term" value="F:DNA-binding transcription factor activity"/>
    <property type="evidence" value="ECO:0007669"/>
    <property type="project" value="TreeGrafter"/>
</dbReference>
<dbReference type="CDD" id="cd00093">
    <property type="entry name" value="HTH_XRE"/>
    <property type="match status" value="1"/>
</dbReference>
<dbReference type="InterPro" id="IPR050807">
    <property type="entry name" value="TransReg_Diox_bact_type"/>
</dbReference>
<dbReference type="Gene3D" id="1.10.260.40">
    <property type="entry name" value="lambda repressor-like DNA-binding domains"/>
    <property type="match status" value="1"/>
</dbReference>
<feature type="transmembrane region" description="Helical" evidence="2">
    <location>
        <begin position="122"/>
        <end position="140"/>
    </location>
</feature>
<keyword evidence="2" id="KW-0472">Membrane</keyword>
<dbReference type="PANTHER" id="PTHR46797:SF1">
    <property type="entry name" value="METHYLPHOSPHONATE SYNTHASE"/>
    <property type="match status" value="1"/>
</dbReference>
<keyword evidence="1" id="KW-0238">DNA-binding</keyword>
<dbReference type="OrthoDB" id="1357763at2"/>
<evidence type="ECO:0000313" key="5">
    <source>
        <dbReference type="Proteomes" id="UP000077552"/>
    </source>
</evidence>
<feature type="domain" description="HTH cro/C1-type" evidence="3">
    <location>
        <begin position="10"/>
        <end position="64"/>
    </location>
</feature>
<dbReference type="GO" id="GO:0005829">
    <property type="term" value="C:cytosol"/>
    <property type="evidence" value="ECO:0007669"/>
    <property type="project" value="TreeGrafter"/>
</dbReference>
<dbReference type="SUPFAM" id="SSF47413">
    <property type="entry name" value="lambda repressor-like DNA-binding domains"/>
    <property type="match status" value="1"/>
</dbReference>
<dbReference type="STRING" id="1385699.A7A78_04435"/>
<comment type="caution">
    <text evidence="4">The sequence shown here is derived from an EMBL/GenBank/DDBJ whole genome shotgun (WGS) entry which is preliminary data.</text>
</comment>
<dbReference type="PANTHER" id="PTHR46797">
    <property type="entry name" value="HTH-TYPE TRANSCRIPTIONAL REGULATOR"/>
    <property type="match status" value="1"/>
</dbReference>
<keyword evidence="5" id="KW-1185">Reference proteome</keyword>
<dbReference type="EMBL" id="LXIE01000023">
    <property type="protein sequence ID" value="OAD91069.1"/>
    <property type="molecule type" value="Genomic_DNA"/>
</dbReference>